<sequence length="56" mass="6464">MATINDCYTSARDCTATLDNFAKVTFDDISRTYSYLTPISGKRLFTKEPYQEFTDH</sequence>
<dbReference type="GO" id="GO:0005840">
    <property type="term" value="C:ribosome"/>
    <property type="evidence" value="ECO:0007669"/>
    <property type="project" value="InterPro"/>
</dbReference>
<feature type="non-terminal residue" evidence="2">
    <location>
        <position position="56"/>
    </location>
</feature>
<proteinExistence type="predicted"/>
<protein>
    <recommendedName>
        <fullName evidence="1">Small ribosomal subunit protein uS5 C-terminal domain-containing protein</fullName>
    </recommendedName>
</protein>
<dbReference type="Pfam" id="PF03719">
    <property type="entry name" value="Ribosomal_S5_C"/>
    <property type="match status" value="1"/>
</dbReference>
<accession>A0A1A6GTZ0</accession>
<dbReference type="InterPro" id="IPR014721">
    <property type="entry name" value="Ribsml_uS5_D2-typ_fold_subgr"/>
</dbReference>
<feature type="domain" description="Small ribosomal subunit protein uS5 C-terminal" evidence="1">
    <location>
        <begin position="1"/>
        <end position="36"/>
    </location>
</feature>
<dbReference type="Proteomes" id="UP000092124">
    <property type="component" value="Unassembled WGS sequence"/>
</dbReference>
<dbReference type="InterPro" id="IPR005324">
    <property type="entry name" value="Ribosomal_uS5_C"/>
</dbReference>
<evidence type="ECO:0000313" key="3">
    <source>
        <dbReference type="Proteomes" id="UP000092124"/>
    </source>
</evidence>
<dbReference type="OrthoDB" id="10253125at2759"/>
<dbReference type="Gene3D" id="3.30.230.10">
    <property type="match status" value="1"/>
</dbReference>
<dbReference type="AlphaFoldDB" id="A0A1A6GTZ0"/>
<keyword evidence="3" id="KW-1185">Reference proteome</keyword>
<name>A0A1A6GTZ0_NEOLE</name>
<organism evidence="2 3">
    <name type="scientific">Neotoma lepida</name>
    <name type="common">Desert woodrat</name>
    <dbReference type="NCBI Taxonomy" id="56216"/>
    <lineage>
        <taxon>Eukaryota</taxon>
        <taxon>Metazoa</taxon>
        <taxon>Chordata</taxon>
        <taxon>Craniata</taxon>
        <taxon>Vertebrata</taxon>
        <taxon>Euteleostomi</taxon>
        <taxon>Mammalia</taxon>
        <taxon>Eutheria</taxon>
        <taxon>Euarchontoglires</taxon>
        <taxon>Glires</taxon>
        <taxon>Rodentia</taxon>
        <taxon>Myomorpha</taxon>
        <taxon>Muroidea</taxon>
        <taxon>Cricetidae</taxon>
        <taxon>Neotominae</taxon>
        <taxon>Neotoma</taxon>
    </lineage>
</organism>
<gene>
    <name evidence="2" type="ORF">A6R68_01665</name>
</gene>
<dbReference type="STRING" id="56216.A0A1A6GTZ0"/>
<dbReference type="GO" id="GO:0006412">
    <property type="term" value="P:translation"/>
    <property type="evidence" value="ECO:0007669"/>
    <property type="project" value="InterPro"/>
</dbReference>
<dbReference type="EMBL" id="LZPO01066907">
    <property type="protein sequence ID" value="OBS69793.1"/>
    <property type="molecule type" value="Genomic_DNA"/>
</dbReference>
<evidence type="ECO:0000313" key="2">
    <source>
        <dbReference type="EMBL" id="OBS69793.1"/>
    </source>
</evidence>
<reference evidence="2 3" key="1">
    <citation type="submission" date="2016-06" db="EMBL/GenBank/DDBJ databases">
        <title>The Draft Genome Sequence and Annotation of the Desert Woodrat Neotoma lepida.</title>
        <authorList>
            <person name="Campbell M."/>
            <person name="Oakeson K.F."/>
            <person name="Yandell M."/>
            <person name="Halpert J.R."/>
            <person name="Dearing D."/>
        </authorList>
    </citation>
    <scope>NUCLEOTIDE SEQUENCE [LARGE SCALE GENOMIC DNA]</scope>
    <source>
        <strain evidence="2">417</strain>
        <tissue evidence="2">Liver</tissue>
    </source>
</reference>
<dbReference type="GO" id="GO:0003735">
    <property type="term" value="F:structural constituent of ribosome"/>
    <property type="evidence" value="ECO:0007669"/>
    <property type="project" value="InterPro"/>
</dbReference>
<evidence type="ECO:0000259" key="1">
    <source>
        <dbReference type="Pfam" id="PF03719"/>
    </source>
</evidence>
<comment type="caution">
    <text evidence="2">The sequence shown here is derived from an EMBL/GenBank/DDBJ whole genome shotgun (WGS) entry which is preliminary data.</text>
</comment>